<feature type="domain" description="PDZ" evidence="2">
    <location>
        <begin position="153"/>
        <end position="237"/>
    </location>
</feature>
<dbReference type="STRING" id="10029.G3HNB9"/>
<feature type="region of interest" description="Disordered" evidence="1">
    <location>
        <begin position="1"/>
        <end position="26"/>
    </location>
</feature>
<evidence type="ECO:0000313" key="3">
    <source>
        <dbReference type="EMBL" id="EGW06091.1"/>
    </source>
</evidence>
<feature type="compositionally biased region" description="Polar residues" evidence="1">
    <location>
        <begin position="267"/>
        <end position="280"/>
    </location>
</feature>
<gene>
    <name evidence="3" type="ORF">I79_012256</name>
</gene>
<feature type="compositionally biased region" description="Basic and acidic residues" evidence="1">
    <location>
        <begin position="235"/>
        <end position="261"/>
    </location>
</feature>
<dbReference type="PaxDb" id="10029-XP_007628668.1"/>
<proteinExistence type="predicted"/>
<dbReference type="Proteomes" id="UP000001075">
    <property type="component" value="Unassembled WGS sequence"/>
</dbReference>
<dbReference type="SUPFAM" id="SSF50156">
    <property type="entry name" value="PDZ domain-like"/>
    <property type="match status" value="1"/>
</dbReference>
<feature type="region of interest" description="Disordered" evidence="1">
    <location>
        <begin position="234"/>
        <end position="280"/>
    </location>
</feature>
<dbReference type="GlyGen" id="G3HNB9">
    <property type="glycosylation" value="1 site"/>
</dbReference>
<dbReference type="PANTHER" id="PTHR47646:SF1">
    <property type="entry name" value="PDZ DOMAIN-CONTAINING PROTEIN MAGIX"/>
    <property type="match status" value="1"/>
</dbReference>
<evidence type="ECO:0000256" key="1">
    <source>
        <dbReference type="SAM" id="MobiDB-lite"/>
    </source>
</evidence>
<accession>G3HNB9</accession>
<dbReference type="eggNOG" id="KOG3209">
    <property type="taxonomic scope" value="Eukaryota"/>
</dbReference>
<evidence type="ECO:0000313" key="4">
    <source>
        <dbReference type="Proteomes" id="UP000001075"/>
    </source>
</evidence>
<dbReference type="InterPro" id="IPR036034">
    <property type="entry name" value="PDZ_sf"/>
</dbReference>
<dbReference type="InterPro" id="IPR030031">
    <property type="entry name" value="MAGIX"/>
</dbReference>
<dbReference type="CDD" id="cd06735">
    <property type="entry name" value="PDZ5_MAGI-1_3-like"/>
    <property type="match status" value="1"/>
</dbReference>
<name>G3HNB9_CRIGR</name>
<dbReference type="AlphaFoldDB" id="G3HNB9"/>
<sequence>MPTSGDFMGQGSQHRAQLQQSGVPGEEGTVGDLWNYRSGQASPYIWRDISRSLNLGIAWVHDDLSSPEQEVAYLGPGAPALGSSWSGWTRAPWRPEPQRTSQSWYERPVPHCACATRRHRRSETLGTYMEPPPVTQHKASYTLKLPQATRQFSVELVRGPAGFGFTLKGGRGVSGDVPLAVRGLLKDGPAHRCGRLQAGDLVLHINGESTQGLTHAQVVERIRAGGPRLCLVLRRPQERDASKTEEVGGHQKRDCSPDPRGSRMTRSRSTISPVHQTLKSRTCLEPSPEAVAAGHVVPIVEHPAEDLKDHIPGAPGTPGPWLVPSEDRLSQALGVRGGGGGAQIAQEMAAGKQRH</sequence>
<reference evidence="4" key="1">
    <citation type="journal article" date="2011" name="Nat. Biotechnol.">
        <title>The genomic sequence of the Chinese hamster ovary (CHO)-K1 cell line.</title>
        <authorList>
            <person name="Xu X."/>
            <person name="Nagarajan H."/>
            <person name="Lewis N.E."/>
            <person name="Pan S."/>
            <person name="Cai Z."/>
            <person name="Liu X."/>
            <person name="Chen W."/>
            <person name="Xie M."/>
            <person name="Wang W."/>
            <person name="Hammond S."/>
            <person name="Andersen M.R."/>
            <person name="Neff N."/>
            <person name="Passarelli B."/>
            <person name="Koh W."/>
            <person name="Fan H.C."/>
            <person name="Wang J."/>
            <person name="Gui Y."/>
            <person name="Lee K.H."/>
            <person name="Betenbaugh M.J."/>
            <person name="Quake S.R."/>
            <person name="Famili I."/>
            <person name="Palsson B.O."/>
            <person name="Wang J."/>
        </authorList>
    </citation>
    <scope>NUCLEOTIDE SEQUENCE [LARGE SCALE GENOMIC DNA]</scope>
    <source>
        <strain evidence="4">CHO K1 cell line</strain>
    </source>
</reference>
<dbReference type="SMART" id="SM00228">
    <property type="entry name" value="PDZ"/>
    <property type="match status" value="1"/>
</dbReference>
<evidence type="ECO:0000259" key="2">
    <source>
        <dbReference type="PROSITE" id="PS50106"/>
    </source>
</evidence>
<dbReference type="InterPro" id="IPR001478">
    <property type="entry name" value="PDZ"/>
</dbReference>
<protein>
    <submittedName>
        <fullName evidence="3">PDZ domain-containing protein MAGIX</fullName>
    </submittedName>
</protein>
<dbReference type="Gene3D" id="2.30.42.10">
    <property type="match status" value="1"/>
</dbReference>
<feature type="compositionally biased region" description="Polar residues" evidence="1">
    <location>
        <begin position="10"/>
        <end position="22"/>
    </location>
</feature>
<dbReference type="FunCoup" id="G3HNB9">
    <property type="interactions" value="11"/>
</dbReference>
<dbReference type="PANTHER" id="PTHR47646">
    <property type="entry name" value="PDZ DOMAIN-CONTAINING PROTEIN MAGIX"/>
    <property type="match status" value="1"/>
</dbReference>
<dbReference type="PROSITE" id="PS50106">
    <property type="entry name" value="PDZ"/>
    <property type="match status" value="1"/>
</dbReference>
<dbReference type="InParanoid" id="G3HNB9"/>
<dbReference type="EMBL" id="JH000543">
    <property type="protein sequence ID" value="EGW06091.1"/>
    <property type="molecule type" value="Genomic_DNA"/>
</dbReference>
<dbReference type="Pfam" id="PF00595">
    <property type="entry name" value="PDZ"/>
    <property type="match status" value="1"/>
</dbReference>
<organism evidence="3 4">
    <name type="scientific">Cricetulus griseus</name>
    <name type="common">Chinese hamster</name>
    <name type="synonym">Cricetulus barabensis griseus</name>
    <dbReference type="NCBI Taxonomy" id="10029"/>
    <lineage>
        <taxon>Eukaryota</taxon>
        <taxon>Metazoa</taxon>
        <taxon>Chordata</taxon>
        <taxon>Craniata</taxon>
        <taxon>Vertebrata</taxon>
        <taxon>Euteleostomi</taxon>
        <taxon>Mammalia</taxon>
        <taxon>Eutheria</taxon>
        <taxon>Euarchontoglires</taxon>
        <taxon>Glires</taxon>
        <taxon>Rodentia</taxon>
        <taxon>Myomorpha</taxon>
        <taxon>Muroidea</taxon>
        <taxon>Cricetidae</taxon>
        <taxon>Cricetinae</taxon>
        <taxon>Cricetulus</taxon>
    </lineage>
</organism>